<dbReference type="PANTHER" id="PTHR36766">
    <property type="entry name" value="PLANT BROAD-SPECTRUM MILDEW RESISTANCE PROTEIN RPW8"/>
    <property type="match status" value="1"/>
</dbReference>
<evidence type="ECO:0000313" key="3">
    <source>
        <dbReference type="EMBL" id="KAJ7978150.1"/>
    </source>
</evidence>
<sequence length="392" mass="44203">YGSGTPTLSTMASESDVARFLTEKFASLFEEVQAALPLPILFRSKLLKIKKFRNENKNIWSSPSPGIISCLYELNDEIAECRIHTHKCNQLSKKFKLPFGLFFAWSIWIRLSTIISKLDDLKKEPRNPTSIFSTGRQTRLVSDALEVVGYDEYEKKIVGWLSDSGFKAIGVSGMAGTGKTALVQKILSSPSVCEKFWPILWVCLSNISSGVDLNLDGKIADDIEKADIQGKIVKYLLKELDYDVDESTGNLSNIELLDILKLYFVGTKYLIVLDDVWHRDDWFCNLGSQLAQNEKYGDRFSHALPKDTGGAVIVTSRVKAVVEDMVEKEYLINFETWETGKGRMLLETIVKENIDSSHQMNDVVYDVYQCHGFPFVAKTISEIIPQVPINTI</sequence>
<dbReference type="GO" id="GO:0006952">
    <property type="term" value="P:defense response"/>
    <property type="evidence" value="ECO:0007669"/>
    <property type="project" value="UniProtKB-KW"/>
</dbReference>
<dbReference type="AlphaFoldDB" id="A0AAD7QAX4"/>
<evidence type="ECO:0000259" key="2">
    <source>
        <dbReference type="Pfam" id="PF00931"/>
    </source>
</evidence>
<evidence type="ECO:0000256" key="1">
    <source>
        <dbReference type="ARBA" id="ARBA00022821"/>
    </source>
</evidence>
<dbReference type="InterPro" id="IPR027417">
    <property type="entry name" value="P-loop_NTPase"/>
</dbReference>
<proteinExistence type="predicted"/>
<dbReference type="GO" id="GO:0043531">
    <property type="term" value="F:ADP binding"/>
    <property type="evidence" value="ECO:0007669"/>
    <property type="project" value="InterPro"/>
</dbReference>
<dbReference type="EMBL" id="JARAOO010000003">
    <property type="protein sequence ID" value="KAJ7978150.1"/>
    <property type="molecule type" value="Genomic_DNA"/>
</dbReference>
<organism evidence="3 4">
    <name type="scientific">Quillaja saponaria</name>
    <name type="common">Soap bark tree</name>
    <dbReference type="NCBI Taxonomy" id="32244"/>
    <lineage>
        <taxon>Eukaryota</taxon>
        <taxon>Viridiplantae</taxon>
        <taxon>Streptophyta</taxon>
        <taxon>Embryophyta</taxon>
        <taxon>Tracheophyta</taxon>
        <taxon>Spermatophyta</taxon>
        <taxon>Magnoliopsida</taxon>
        <taxon>eudicotyledons</taxon>
        <taxon>Gunneridae</taxon>
        <taxon>Pentapetalae</taxon>
        <taxon>rosids</taxon>
        <taxon>fabids</taxon>
        <taxon>Fabales</taxon>
        <taxon>Quillajaceae</taxon>
        <taxon>Quillaja</taxon>
    </lineage>
</organism>
<reference evidence="3" key="1">
    <citation type="journal article" date="2023" name="Science">
        <title>Elucidation of the pathway for biosynthesis of saponin adjuvants from the soapbark tree.</title>
        <authorList>
            <person name="Reed J."/>
            <person name="Orme A."/>
            <person name="El-Demerdash A."/>
            <person name="Owen C."/>
            <person name="Martin L.B.B."/>
            <person name="Misra R.C."/>
            <person name="Kikuchi S."/>
            <person name="Rejzek M."/>
            <person name="Martin A.C."/>
            <person name="Harkess A."/>
            <person name="Leebens-Mack J."/>
            <person name="Louveau T."/>
            <person name="Stephenson M.J."/>
            <person name="Osbourn A."/>
        </authorList>
    </citation>
    <scope>NUCLEOTIDE SEQUENCE</scope>
    <source>
        <strain evidence="3">S10</strain>
    </source>
</reference>
<feature type="non-terminal residue" evidence="3">
    <location>
        <position position="1"/>
    </location>
</feature>
<gene>
    <name evidence="3" type="ORF">O6P43_007660</name>
</gene>
<name>A0AAD7QAX4_QUISA</name>
<dbReference type="Gene3D" id="3.40.50.300">
    <property type="entry name" value="P-loop containing nucleotide triphosphate hydrolases"/>
    <property type="match status" value="1"/>
</dbReference>
<dbReference type="SUPFAM" id="SSF52540">
    <property type="entry name" value="P-loop containing nucleoside triphosphate hydrolases"/>
    <property type="match status" value="1"/>
</dbReference>
<feature type="domain" description="NB-ARC" evidence="2">
    <location>
        <begin position="155"/>
        <end position="353"/>
    </location>
</feature>
<dbReference type="Proteomes" id="UP001163823">
    <property type="component" value="Chromosome 3"/>
</dbReference>
<protein>
    <submittedName>
        <fullName evidence="3">Disease resistance protein</fullName>
    </submittedName>
</protein>
<evidence type="ECO:0000313" key="4">
    <source>
        <dbReference type="Proteomes" id="UP001163823"/>
    </source>
</evidence>
<dbReference type="InterPro" id="IPR002182">
    <property type="entry name" value="NB-ARC"/>
</dbReference>
<dbReference type="Pfam" id="PF00931">
    <property type="entry name" value="NB-ARC"/>
    <property type="match status" value="1"/>
</dbReference>
<accession>A0AAD7QAX4</accession>
<keyword evidence="1" id="KW-0611">Plant defense</keyword>
<keyword evidence="4" id="KW-1185">Reference proteome</keyword>
<dbReference type="PANTHER" id="PTHR36766:SF30">
    <property type="entry name" value="TIR-NBS TYPE DISEASE RESISTANCE PROTEIN-RELATED"/>
    <property type="match status" value="1"/>
</dbReference>
<comment type="caution">
    <text evidence="3">The sequence shown here is derived from an EMBL/GenBank/DDBJ whole genome shotgun (WGS) entry which is preliminary data.</text>
</comment>